<dbReference type="SUPFAM" id="SSF46785">
    <property type="entry name" value="Winged helix' DNA-binding domain"/>
    <property type="match status" value="1"/>
</dbReference>
<dbReference type="Pfam" id="PF03466">
    <property type="entry name" value="LysR_substrate"/>
    <property type="match status" value="1"/>
</dbReference>
<dbReference type="Proteomes" id="UP000595254">
    <property type="component" value="Chromosome"/>
</dbReference>
<dbReference type="InterPro" id="IPR005119">
    <property type="entry name" value="LysR_subst-bd"/>
</dbReference>
<dbReference type="Gene3D" id="1.10.10.10">
    <property type="entry name" value="Winged helix-like DNA-binding domain superfamily/Winged helix DNA-binding domain"/>
    <property type="match status" value="1"/>
</dbReference>
<dbReference type="PROSITE" id="PS50931">
    <property type="entry name" value="HTH_LYSR"/>
    <property type="match status" value="1"/>
</dbReference>
<dbReference type="FunFam" id="1.10.10.10:FF:000001">
    <property type="entry name" value="LysR family transcriptional regulator"/>
    <property type="match status" value="1"/>
</dbReference>
<gene>
    <name evidence="6" type="ORF">I6J18_10945</name>
</gene>
<evidence type="ECO:0000256" key="2">
    <source>
        <dbReference type="ARBA" id="ARBA00023015"/>
    </source>
</evidence>
<dbReference type="RefSeq" id="WP_040373964.1">
    <property type="nucleotide sequence ID" value="NZ_CP068053.1"/>
</dbReference>
<organism evidence="6 7">
    <name type="scientific">Peribacillus psychrosaccharolyticus</name>
    <name type="common">Bacillus psychrosaccharolyticus</name>
    <dbReference type="NCBI Taxonomy" id="1407"/>
    <lineage>
        <taxon>Bacteria</taxon>
        <taxon>Bacillati</taxon>
        <taxon>Bacillota</taxon>
        <taxon>Bacilli</taxon>
        <taxon>Bacillales</taxon>
        <taxon>Bacillaceae</taxon>
        <taxon>Peribacillus</taxon>
    </lineage>
</organism>
<dbReference type="SUPFAM" id="SSF53850">
    <property type="entry name" value="Periplasmic binding protein-like II"/>
    <property type="match status" value="1"/>
</dbReference>
<sequence>MDIKHLQYFIEVANYNSFTRAADHLFITQPTISKMIKNLENDLGVELFDRSGKKLSLTDAGRVVYEQALLINKAFNNLETEMDNLLGLKKGHIRIGLPPIIDSTFFPKLIGRFHQKYPNITFQLIEDGSKKIEESVADDSLDIGIIMLPTNPNLFHHVSFIKEDLKLILHPTHPFASKQSVHLADLKDENFIMFNKEYALRDLIISSCNRAGFNPRIMSESSRWDFIEELVACKMGVALLPESICKQLSNQVQAVEITNPSLDWNLGIIWRKEQYLSYAAKEWLRFMIETISPDSCEVNKL</sequence>
<evidence type="ECO:0000256" key="1">
    <source>
        <dbReference type="ARBA" id="ARBA00009437"/>
    </source>
</evidence>
<keyword evidence="7" id="KW-1185">Reference proteome</keyword>
<protein>
    <submittedName>
        <fullName evidence="6">LysR family transcriptional regulator</fullName>
    </submittedName>
</protein>
<dbReference type="CDD" id="cd08438">
    <property type="entry name" value="PBP2_CidR"/>
    <property type="match status" value="1"/>
</dbReference>
<evidence type="ECO:0000256" key="3">
    <source>
        <dbReference type="ARBA" id="ARBA00023125"/>
    </source>
</evidence>
<dbReference type="Pfam" id="PF00126">
    <property type="entry name" value="HTH_1"/>
    <property type="match status" value="1"/>
</dbReference>
<feature type="domain" description="HTH lysR-type" evidence="5">
    <location>
        <begin position="1"/>
        <end position="58"/>
    </location>
</feature>
<name>A0A974NR46_PERPY</name>
<keyword evidence="2" id="KW-0805">Transcription regulation</keyword>
<dbReference type="InterPro" id="IPR050950">
    <property type="entry name" value="HTH-type_LysR_regulators"/>
</dbReference>
<dbReference type="KEGG" id="ppsr:I6J18_10945"/>
<dbReference type="PANTHER" id="PTHR30419:SF8">
    <property type="entry name" value="NITROGEN ASSIMILATION TRANSCRIPTIONAL ACTIVATOR-RELATED"/>
    <property type="match status" value="1"/>
</dbReference>
<dbReference type="Gene3D" id="3.40.190.290">
    <property type="match status" value="1"/>
</dbReference>
<dbReference type="InterPro" id="IPR036390">
    <property type="entry name" value="WH_DNA-bd_sf"/>
</dbReference>
<keyword evidence="3" id="KW-0238">DNA-binding</keyword>
<dbReference type="GO" id="GO:0003700">
    <property type="term" value="F:DNA-binding transcription factor activity"/>
    <property type="evidence" value="ECO:0007669"/>
    <property type="project" value="InterPro"/>
</dbReference>
<evidence type="ECO:0000313" key="7">
    <source>
        <dbReference type="Proteomes" id="UP000595254"/>
    </source>
</evidence>
<comment type="similarity">
    <text evidence="1">Belongs to the LysR transcriptional regulatory family.</text>
</comment>
<keyword evidence="4" id="KW-0804">Transcription</keyword>
<dbReference type="EMBL" id="CP068053">
    <property type="protein sequence ID" value="QQT02296.1"/>
    <property type="molecule type" value="Genomic_DNA"/>
</dbReference>
<dbReference type="AlphaFoldDB" id="A0A974NR46"/>
<dbReference type="NCBIfam" id="NF047520">
    <property type="entry name" value="trans_act_CidR"/>
    <property type="match status" value="1"/>
</dbReference>
<evidence type="ECO:0000313" key="6">
    <source>
        <dbReference type="EMBL" id="QQT02296.1"/>
    </source>
</evidence>
<dbReference type="GO" id="GO:0005829">
    <property type="term" value="C:cytosol"/>
    <property type="evidence" value="ECO:0007669"/>
    <property type="project" value="TreeGrafter"/>
</dbReference>
<proteinExistence type="inferred from homology"/>
<reference evidence="6 7" key="1">
    <citation type="submission" date="2021-01" db="EMBL/GenBank/DDBJ databases">
        <title>FDA dAtabase for Regulatory Grade micrObial Sequences (FDA-ARGOS): Supporting development and validation of Infectious Disease Dx tests.</title>
        <authorList>
            <person name="Nelson B."/>
            <person name="Plummer A."/>
            <person name="Tallon L."/>
            <person name="Sadzewicz L."/>
            <person name="Zhao X."/>
            <person name="Boylan J."/>
            <person name="Ott S."/>
            <person name="Bowen H."/>
            <person name="Vavikolanu K."/>
            <person name="Mehta A."/>
            <person name="Aluvathingal J."/>
            <person name="Nadendla S."/>
            <person name="Myers T."/>
            <person name="Yan Y."/>
            <person name="Sichtig H."/>
        </authorList>
    </citation>
    <scope>NUCLEOTIDE SEQUENCE [LARGE SCALE GENOMIC DNA]</scope>
    <source>
        <strain evidence="6 7">FDAARGOS_1161</strain>
    </source>
</reference>
<dbReference type="InterPro" id="IPR036388">
    <property type="entry name" value="WH-like_DNA-bd_sf"/>
</dbReference>
<dbReference type="InterPro" id="IPR000847">
    <property type="entry name" value="LysR_HTH_N"/>
</dbReference>
<dbReference type="PRINTS" id="PR00039">
    <property type="entry name" value="HTHLYSR"/>
</dbReference>
<evidence type="ECO:0000259" key="5">
    <source>
        <dbReference type="PROSITE" id="PS50931"/>
    </source>
</evidence>
<evidence type="ECO:0000256" key="4">
    <source>
        <dbReference type="ARBA" id="ARBA00023163"/>
    </source>
</evidence>
<accession>A0A974NR46</accession>
<dbReference type="GO" id="GO:0003677">
    <property type="term" value="F:DNA binding"/>
    <property type="evidence" value="ECO:0007669"/>
    <property type="project" value="UniProtKB-KW"/>
</dbReference>
<dbReference type="PANTHER" id="PTHR30419">
    <property type="entry name" value="HTH-TYPE TRANSCRIPTIONAL REGULATOR YBHD"/>
    <property type="match status" value="1"/>
</dbReference>